<evidence type="ECO:0000313" key="3">
    <source>
        <dbReference type="Proteomes" id="UP000268652"/>
    </source>
</evidence>
<dbReference type="Proteomes" id="UP000275024">
    <property type="component" value="Unassembled WGS sequence"/>
</dbReference>
<evidence type="ECO:0000313" key="1">
    <source>
        <dbReference type="EMBL" id="RKN10138.1"/>
    </source>
</evidence>
<dbReference type="EMBL" id="RBDY01000006">
    <property type="protein sequence ID" value="RKN24480.1"/>
    <property type="molecule type" value="Genomic_DNA"/>
</dbReference>
<name>A0A3A9WAJ0_9ACTN</name>
<reference evidence="3 4" key="1">
    <citation type="submission" date="2018-09" db="EMBL/GenBank/DDBJ databases">
        <title>Streptomyces sp. nov. DS1-2, an endophytic actinomycete isolated from roots of Dendrobium scabrilingue.</title>
        <authorList>
            <person name="Kuncharoen N."/>
            <person name="Kudo T."/>
            <person name="Ohkuma M."/>
            <person name="Yuki M."/>
            <person name="Tanasupawat S."/>
        </authorList>
    </citation>
    <scope>NUCLEOTIDE SEQUENCE [LARGE SCALE GENOMIC DNA]</scope>
    <source>
        <strain evidence="1 4">AZ1-7</strain>
        <strain evidence="2 3">DS1-2</strain>
    </source>
</reference>
<dbReference type="EMBL" id="RBDX01000006">
    <property type="protein sequence ID" value="RKN10138.1"/>
    <property type="molecule type" value="Genomic_DNA"/>
</dbReference>
<protein>
    <submittedName>
        <fullName evidence="1">Zf-HC2 domain-containing protein</fullName>
    </submittedName>
</protein>
<dbReference type="RefSeq" id="WP_113685496.1">
    <property type="nucleotide sequence ID" value="NZ_RBDX01000006.1"/>
</dbReference>
<gene>
    <name evidence="2" type="ORF">D7318_11475</name>
    <name evidence="1" type="ORF">D7319_10295</name>
</gene>
<evidence type="ECO:0000313" key="2">
    <source>
        <dbReference type="EMBL" id="RKN24480.1"/>
    </source>
</evidence>
<evidence type="ECO:0000313" key="4">
    <source>
        <dbReference type="Proteomes" id="UP000275024"/>
    </source>
</evidence>
<sequence>MPCIRYRTAISAQTEGDPLPAGVTEQELSTHLTTCLDCHRWSKRLRALRAATDDLLRIRHSGAPTKPV</sequence>
<dbReference type="AlphaFoldDB" id="A0A3A9WAJ0"/>
<comment type="caution">
    <text evidence="1">The sequence shown here is derived from an EMBL/GenBank/DDBJ whole genome shotgun (WGS) entry which is preliminary data.</text>
</comment>
<keyword evidence="3" id="KW-1185">Reference proteome</keyword>
<dbReference type="Proteomes" id="UP000268652">
    <property type="component" value="Unassembled WGS sequence"/>
</dbReference>
<dbReference type="OrthoDB" id="5197868at2"/>
<organism evidence="1 4">
    <name type="scientific">Streptomyces radicis</name>
    <dbReference type="NCBI Taxonomy" id="1750517"/>
    <lineage>
        <taxon>Bacteria</taxon>
        <taxon>Bacillati</taxon>
        <taxon>Actinomycetota</taxon>
        <taxon>Actinomycetes</taxon>
        <taxon>Kitasatosporales</taxon>
        <taxon>Streptomycetaceae</taxon>
        <taxon>Streptomyces</taxon>
    </lineage>
</organism>
<proteinExistence type="predicted"/>
<accession>A0A3A9WAJ0</accession>